<gene>
    <name evidence="5" type="primary">LOC106477831</name>
</gene>
<organism evidence="4 5">
    <name type="scientific">Limulus polyphemus</name>
    <name type="common">Atlantic horseshoe crab</name>
    <dbReference type="NCBI Taxonomy" id="6850"/>
    <lineage>
        <taxon>Eukaryota</taxon>
        <taxon>Metazoa</taxon>
        <taxon>Ecdysozoa</taxon>
        <taxon>Arthropoda</taxon>
        <taxon>Chelicerata</taxon>
        <taxon>Merostomata</taxon>
        <taxon>Xiphosura</taxon>
        <taxon>Limulidae</taxon>
        <taxon>Limulus</taxon>
    </lineage>
</organism>
<reference evidence="5" key="1">
    <citation type="submission" date="2025-08" db="UniProtKB">
        <authorList>
            <consortium name="RefSeq"/>
        </authorList>
    </citation>
    <scope>IDENTIFICATION</scope>
    <source>
        <tissue evidence="5">Muscle</tissue>
    </source>
</reference>
<dbReference type="SUPFAM" id="SSF57938">
    <property type="entry name" value="DnaJ/Hsp40 cysteine-rich domain"/>
    <property type="match status" value="1"/>
</dbReference>
<dbReference type="RefSeq" id="XP_013793809.2">
    <property type="nucleotide sequence ID" value="XM_013938355.2"/>
</dbReference>
<keyword evidence="2" id="KW-0479">Metal-binding</keyword>
<dbReference type="PROSITE" id="PS51188">
    <property type="entry name" value="ZF_CR"/>
    <property type="match status" value="1"/>
</dbReference>
<accession>A0ABM1C448</accession>
<keyword evidence="2" id="KW-0862">Zinc</keyword>
<evidence type="ECO:0000313" key="5">
    <source>
        <dbReference type="RefSeq" id="XP_013793809.2"/>
    </source>
</evidence>
<feature type="domain" description="CR-type" evidence="3">
    <location>
        <begin position="11"/>
        <end position="89"/>
    </location>
</feature>
<evidence type="ECO:0000256" key="2">
    <source>
        <dbReference type="PROSITE-ProRule" id="PRU00546"/>
    </source>
</evidence>
<dbReference type="InterPro" id="IPR051938">
    <property type="entry name" value="Apopto_cytoskel_mod"/>
</dbReference>
<evidence type="ECO:0000259" key="3">
    <source>
        <dbReference type="PROSITE" id="PS51188"/>
    </source>
</evidence>
<evidence type="ECO:0000256" key="1">
    <source>
        <dbReference type="ARBA" id="ARBA00023186"/>
    </source>
</evidence>
<name>A0ABM1C448_LIMPO</name>
<dbReference type="PANTHER" id="PTHR44145:SF3">
    <property type="entry name" value="DNAJ HOMOLOG SUBFAMILY A MEMBER 3, MITOCHONDRIAL"/>
    <property type="match status" value="1"/>
</dbReference>
<dbReference type="InterPro" id="IPR001305">
    <property type="entry name" value="HSP_DnaJ_Cys-rich_dom"/>
</dbReference>
<keyword evidence="1" id="KW-0143">Chaperone</keyword>
<dbReference type="InterPro" id="IPR036410">
    <property type="entry name" value="HSP_DnaJ_Cys-rich_dom_sf"/>
</dbReference>
<dbReference type="Gene3D" id="2.10.230.10">
    <property type="entry name" value="Heat shock protein DnaJ, cysteine-rich domain"/>
    <property type="match status" value="1"/>
</dbReference>
<feature type="zinc finger region" description="CR-type" evidence="2">
    <location>
        <begin position="11"/>
        <end position="89"/>
    </location>
</feature>
<dbReference type="Pfam" id="PF00684">
    <property type="entry name" value="DnaJ_CXXCXGXG"/>
    <property type="match status" value="1"/>
</dbReference>
<proteinExistence type="predicted"/>
<feature type="non-terminal residue" evidence="5">
    <location>
        <position position="112"/>
    </location>
</feature>
<evidence type="ECO:0000313" key="4">
    <source>
        <dbReference type="Proteomes" id="UP000694941"/>
    </source>
</evidence>
<protein>
    <submittedName>
        <fullName evidence="5">Protein tumorous imaginal discs, mitochondrial-like</fullName>
    </submittedName>
</protein>
<dbReference type="PANTHER" id="PTHR44145">
    <property type="entry name" value="DNAJ HOMOLOG SUBFAMILY A MEMBER 3, MITOCHONDRIAL"/>
    <property type="match status" value="1"/>
</dbReference>
<keyword evidence="4" id="KW-1185">Reference proteome</keyword>
<dbReference type="GeneID" id="106477831"/>
<dbReference type="CDD" id="cd10719">
    <property type="entry name" value="DnaJ_zf"/>
    <property type="match status" value="1"/>
</dbReference>
<dbReference type="Proteomes" id="UP000694941">
    <property type="component" value="Unplaced"/>
</dbReference>
<keyword evidence="2" id="KW-0863">Zinc-finger</keyword>
<sequence length="112" mass="12430">MKLNFQQAARGVNKDVTINVIDTCPKCNGSRCELGTKAIRCPYCNGTGMETISTGPFVMRSTCRRCHGTRMHIKFPCNECEGKGTTVQKKTVTVPVPAGERKLLILIHQFQQ</sequence>